<dbReference type="AlphaFoldDB" id="A0A4Z2G6K5"/>
<accession>A0A4Z2G6K5</accession>
<dbReference type="EMBL" id="SRLO01000682">
    <property type="protein sequence ID" value="TNN48780.1"/>
    <property type="molecule type" value="Genomic_DNA"/>
</dbReference>
<dbReference type="Proteomes" id="UP000314294">
    <property type="component" value="Unassembled WGS sequence"/>
</dbReference>
<feature type="region of interest" description="Disordered" evidence="1">
    <location>
        <begin position="56"/>
        <end position="124"/>
    </location>
</feature>
<protein>
    <submittedName>
        <fullName evidence="2">Uncharacterized protein</fullName>
    </submittedName>
</protein>
<evidence type="ECO:0000313" key="2">
    <source>
        <dbReference type="EMBL" id="TNN48780.1"/>
    </source>
</evidence>
<feature type="compositionally biased region" description="Basic and acidic residues" evidence="1">
    <location>
        <begin position="71"/>
        <end position="92"/>
    </location>
</feature>
<proteinExistence type="predicted"/>
<evidence type="ECO:0000256" key="1">
    <source>
        <dbReference type="SAM" id="MobiDB-lite"/>
    </source>
</evidence>
<reference evidence="2 3" key="1">
    <citation type="submission" date="2019-03" db="EMBL/GenBank/DDBJ databases">
        <title>First draft genome of Liparis tanakae, snailfish: a comprehensive survey of snailfish specific genes.</title>
        <authorList>
            <person name="Kim W."/>
            <person name="Song I."/>
            <person name="Jeong J.-H."/>
            <person name="Kim D."/>
            <person name="Kim S."/>
            <person name="Ryu S."/>
            <person name="Song J.Y."/>
            <person name="Lee S.K."/>
        </authorList>
    </citation>
    <scope>NUCLEOTIDE SEQUENCE [LARGE SCALE GENOMIC DNA]</scope>
    <source>
        <tissue evidence="2">Muscle</tissue>
    </source>
</reference>
<sequence>MVHLVSPILQRRQQSVQDEELARGLHQLFVNLQDAHTHTQVYLGVQRSLDIQHWRRAGGDERSQATAWNRTDGKKDVTQDESRALRAGEAGRETWPTADGLESTSFPLPRFGRPLGVNTTGASV</sequence>
<gene>
    <name evidence="2" type="ORF">EYF80_041019</name>
</gene>
<keyword evidence="3" id="KW-1185">Reference proteome</keyword>
<comment type="caution">
    <text evidence="2">The sequence shown here is derived from an EMBL/GenBank/DDBJ whole genome shotgun (WGS) entry which is preliminary data.</text>
</comment>
<name>A0A4Z2G6K5_9TELE</name>
<organism evidence="2 3">
    <name type="scientific">Liparis tanakae</name>
    <name type="common">Tanaka's snailfish</name>
    <dbReference type="NCBI Taxonomy" id="230148"/>
    <lineage>
        <taxon>Eukaryota</taxon>
        <taxon>Metazoa</taxon>
        <taxon>Chordata</taxon>
        <taxon>Craniata</taxon>
        <taxon>Vertebrata</taxon>
        <taxon>Euteleostomi</taxon>
        <taxon>Actinopterygii</taxon>
        <taxon>Neopterygii</taxon>
        <taxon>Teleostei</taxon>
        <taxon>Neoteleostei</taxon>
        <taxon>Acanthomorphata</taxon>
        <taxon>Eupercaria</taxon>
        <taxon>Perciformes</taxon>
        <taxon>Cottioidei</taxon>
        <taxon>Cottales</taxon>
        <taxon>Liparidae</taxon>
        <taxon>Liparis</taxon>
    </lineage>
</organism>
<evidence type="ECO:0000313" key="3">
    <source>
        <dbReference type="Proteomes" id="UP000314294"/>
    </source>
</evidence>